<name>A0A8K0US86_9AGAR</name>
<reference evidence="3" key="1">
    <citation type="journal article" date="2021" name="New Phytol.">
        <title>Evolutionary innovations through gain and loss of genes in the ectomycorrhizal Boletales.</title>
        <authorList>
            <person name="Wu G."/>
            <person name="Miyauchi S."/>
            <person name="Morin E."/>
            <person name="Kuo A."/>
            <person name="Drula E."/>
            <person name="Varga T."/>
            <person name="Kohler A."/>
            <person name="Feng B."/>
            <person name="Cao Y."/>
            <person name="Lipzen A."/>
            <person name="Daum C."/>
            <person name="Hundley H."/>
            <person name="Pangilinan J."/>
            <person name="Johnson J."/>
            <person name="Barry K."/>
            <person name="LaButti K."/>
            <person name="Ng V."/>
            <person name="Ahrendt S."/>
            <person name="Min B."/>
            <person name="Choi I.G."/>
            <person name="Park H."/>
            <person name="Plett J.M."/>
            <person name="Magnuson J."/>
            <person name="Spatafora J.W."/>
            <person name="Nagy L.G."/>
            <person name="Henrissat B."/>
            <person name="Grigoriev I.V."/>
            <person name="Yang Z.L."/>
            <person name="Xu J."/>
            <person name="Martin F.M."/>
        </authorList>
    </citation>
    <scope>NUCLEOTIDE SEQUENCE</scope>
    <source>
        <strain evidence="3">KKN 215</strain>
    </source>
</reference>
<accession>A0A8K0US86</accession>
<dbReference type="SUPFAM" id="SSF81383">
    <property type="entry name" value="F-box domain"/>
    <property type="match status" value="1"/>
</dbReference>
<evidence type="ECO:0000313" key="3">
    <source>
        <dbReference type="EMBL" id="KAH8102076.1"/>
    </source>
</evidence>
<gene>
    <name evidence="3" type="ORF">BXZ70DRAFT_1016170</name>
</gene>
<feature type="region of interest" description="Disordered" evidence="1">
    <location>
        <begin position="447"/>
        <end position="470"/>
    </location>
</feature>
<evidence type="ECO:0000259" key="2">
    <source>
        <dbReference type="PROSITE" id="PS50181"/>
    </source>
</evidence>
<evidence type="ECO:0000256" key="1">
    <source>
        <dbReference type="SAM" id="MobiDB-lite"/>
    </source>
</evidence>
<dbReference type="InterPro" id="IPR036047">
    <property type="entry name" value="F-box-like_dom_sf"/>
</dbReference>
<dbReference type="SMART" id="SM00256">
    <property type="entry name" value="FBOX"/>
    <property type="match status" value="1"/>
</dbReference>
<sequence length="525" mass="59358">LEELPEELITNILNVLGITSLIRCRQLNKLFKDTIDNNLALQYKLELAINGMEDGPPSPVTTAERLHILRQHRTAWDSMSHTSVQNIPSIRGYPWDFYGGVLARGTSTRGISFIQLPSLLKGIPQRTWEFLELGVEIQDFHIDPAQDLLVIIGGTRSRCVILLACDVVSQIILILRSSVHIRSLSSGGPHPSAQKSGVLRYKHSLQGHRFILNIIAKYLGVLFVNEDMSRKLVVWDWKRDVVVMEFYSDVQCSFAFLSERYILVAQGHSRGIIITIYAFVPTPASTGSTSPQLICQFHYPPIISSYEVVDILVTGLPSPGWTPPKHLSVPFHLGRNHRLISLSITFREGGNAIHTIPLSTFLHHIHRYEFGAAPSGCKISWDDWAPTNTRIHSWNHLFGYTHVRTMHGTSSIFFREHRDLFGFVACRHLTIEEYNPLAVRKATLEMKDSPDMHDSEEEGGEHTRMSGHPAWDGVFGTGSDDVSFPLRERTCSLGFPCWTEPIIGEDHFIVLREMGGQHQYQVHCF</sequence>
<dbReference type="PROSITE" id="PS50181">
    <property type="entry name" value="FBOX"/>
    <property type="match status" value="1"/>
</dbReference>
<dbReference type="AlphaFoldDB" id="A0A8K0US86"/>
<comment type="caution">
    <text evidence="3">The sequence shown here is derived from an EMBL/GenBank/DDBJ whole genome shotgun (WGS) entry which is preliminary data.</text>
</comment>
<protein>
    <recommendedName>
        <fullName evidence="2">F-box domain-containing protein</fullName>
    </recommendedName>
</protein>
<keyword evidence="4" id="KW-1185">Reference proteome</keyword>
<dbReference type="Pfam" id="PF00646">
    <property type="entry name" value="F-box"/>
    <property type="match status" value="1"/>
</dbReference>
<dbReference type="OrthoDB" id="2745718at2759"/>
<feature type="domain" description="F-box" evidence="2">
    <location>
        <begin position="1"/>
        <end position="44"/>
    </location>
</feature>
<feature type="non-terminal residue" evidence="3">
    <location>
        <position position="525"/>
    </location>
</feature>
<dbReference type="EMBL" id="JAEVFJ010000010">
    <property type="protein sequence ID" value="KAH8102076.1"/>
    <property type="molecule type" value="Genomic_DNA"/>
</dbReference>
<dbReference type="InterPro" id="IPR001810">
    <property type="entry name" value="F-box_dom"/>
</dbReference>
<organism evidence="3 4">
    <name type="scientific">Cristinia sonorae</name>
    <dbReference type="NCBI Taxonomy" id="1940300"/>
    <lineage>
        <taxon>Eukaryota</taxon>
        <taxon>Fungi</taxon>
        <taxon>Dikarya</taxon>
        <taxon>Basidiomycota</taxon>
        <taxon>Agaricomycotina</taxon>
        <taxon>Agaricomycetes</taxon>
        <taxon>Agaricomycetidae</taxon>
        <taxon>Agaricales</taxon>
        <taxon>Pleurotineae</taxon>
        <taxon>Stephanosporaceae</taxon>
        <taxon>Cristinia</taxon>
    </lineage>
</organism>
<proteinExistence type="predicted"/>
<dbReference type="Proteomes" id="UP000813824">
    <property type="component" value="Unassembled WGS sequence"/>
</dbReference>
<evidence type="ECO:0000313" key="4">
    <source>
        <dbReference type="Proteomes" id="UP000813824"/>
    </source>
</evidence>